<feature type="region of interest" description="Lon-protease-like" evidence="11">
    <location>
        <begin position="346"/>
        <end position="446"/>
    </location>
</feature>
<evidence type="ECO:0000256" key="8">
    <source>
        <dbReference type="ARBA" id="ARBA00023016"/>
    </source>
</evidence>
<evidence type="ECO:0000256" key="3">
    <source>
        <dbReference type="ARBA" id="ARBA00022763"/>
    </source>
</evidence>
<reference evidence="15" key="1">
    <citation type="journal article" date="2020" name="mSystems">
        <title>Genome- and Community-Level Interaction Insights into Carbon Utilization and Element Cycling Functions of Hydrothermarchaeota in Hydrothermal Sediment.</title>
        <authorList>
            <person name="Zhou Z."/>
            <person name="Liu Y."/>
            <person name="Xu W."/>
            <person name="Pan J."/>
            <person name="Luo Z.H."/>
            <person name="Li M."/>
        </authorList>
    </citation>
    <scope>NUCLEOTIDE SEQUENCE [LARGE SCALE GENOMIC DNA]</scope>
    <source>
        <strain evidence="15">SpSt-780</strain>
    </source>
</reference>
<dbReference type="GO" id="GO:0004176">
    <property type="term" value="F:ATP-dependent peptidase activity"/>
    <property type="evidence" value="ECO:0007669"/>
    <property type="project" value="InterPro"/>
</dbReference>
<evidence type="ECO:0000256" key="2">
    <source>
        <dbReference type="ARBA" id="ARBA00022741"/>
    </source>
</evidence>
<keyword evidence="6 13" id="KW-0862">Zinc</keyword>
<dbReference type="InterPro" id="IPR041166">
    <property type="entry name" value="Rubredoxin_2"/>
</dbReference>
<dbReference type="PANTHER" id="PTHR32472">
    <property type="entry name" value="DNA REPAIR PROTEIN RADA"/>
    <property type="match status" value="1"/>
</dbReference>
<dbReference type="GO" id="GO:0000725">
    <property type="term" value="P:recombinational repair"/>
    <property type="evidence" value="ECO:0007669"/>
    <property type="project" value="UniProtKB-UniRule"/>
</dbReference>
<comment type="function">
    <text evidence="13">DNA-dependent ATPase involved in processing of recombination intermediates, plays a role in repairing DNA breaks. Stimulates the branch migration of RecA-mediated strand transfer reactions, allowing the 3' invading strand to extend heteroduplex DNA faster. Binds ssDNA in the presence of ADP but not other nucleotides, has ATPase activity that is stimulated by ssDNA and various branched DNA structures, but inhibited by SSB. Does not have RecA's homology-searching function.</text>
</comment>
<dbReference type="GO" id="GO:0004252">
    <property type="term" value="F:serine-type endopeptidase activity"/>
    <property type="evidence" value="ECO:0007669"/>
    <property type="project" value="InterPro"/>
</dbReference>
<evidence type="ECO:0000256" key="6">
    <source>
        <dbReference type="ARBA" id="ARBA00022833"/>
    </source>
</evidence>
<protein>
    <recommendedName>
        <fullName evidence="11 12">DNA repair protein RadA</fullName>
    </recommendedName>
</protein>
<keyword evidence="9 11" id="KW-0238">DNA-binding</keyword>
<dbReference type="GO" id="GO:0006508">
    <property type="term" value="P:proteolysis"/>
    <property type="evidence" value="ECO:0007669"/>
    <property type="project" value="InterPro"/>
</dbReference>
<dbReference type="NCBIfam" id="TIGR00416">
    <property type="entry name" value="sms"/>
    <property type="match status" value="1"/>
</dbReference>
<dbReference type="Gene3D" id="3.30.230.10">
    <property type="match status" value="1"/>
</dbReference>
<name>A0A7C4YHM4_UNCW3</name>
<dbReference type="AlphaFoldDB" id="A0A7C4YHM4"/>
<dbReference type="InterPro" id="IPR004504">
    <property type="entry name" value="DNA_repair_RadA"/>
</dbReference>
<dbReference type="GO" id="GO:0008270">
    <property type="term" value="F:zinc ion binding"/>
    <property type="evidence" value="ECO:0007669"/>
    <property type="project" value="UniProtKB-KW"/>
</dbReference>
<comment type="function">
    <text evidence="11">Plays a role in repairing double-strand DNA breaks, probably involving stabilizing or processing branched DNA or blocked replication forks.</text>
</comment>
<dbReference type="InterPro" id="IPR020568">
    <property type="entry name" value="Ribosomal_Su5_D2-typ_SF"/>
</dbReference>
<dbReference type="InterPro" id="IPR008269">
    <property type="entry name" value="Lon_proteolytic"/>
</dbReference>
<dbReference type="Gene3D" id="3.40.50.300">
    <property type="entry name" value="P-loop containing nucleotide triphosphate hydrolases"/>
    <property type="match status" value="1"/>
</dbReference>
<dbReference type="InterPro" id="IPR014721">
    <property type="entry name" value="Ribsml_uS5_D2-typ_fold_subgr"/>
</dbReference>
<evidence type="ECO:0000256" key="1">
    <source>
        <dbReference type="ARBA" id="ARBA00022723"/>
    </source>
</evidence>
<dbReference type="HAMAP" id="MF_01498">
    <property type="entry name" value="RadA_bact"/>
    <property type="match status" value="1"/>
</dbReference>
<keyword evidence="8 11" id="KW-0346">Stress response</keyword>
<keyword evidence="10 11" id="KW-0234">DNA repair</keyword>
<feature type="short sequence motif" description="RadA KNRFG motif" evidence="11">
    <location>
        <begin position="247"/>
        <end position="251"/>
    </location>
</feature>
<dbReference type="GO" id="GO:0005829">
    <property type="term" value="C:cytosol"/>
    <property type="evidence" value="ECO:0007669"/>
    <property type="project" value="TreeGrafter"/>
</dbReference>
<dbReference type="Pfam" id="PF13481">
    <property type="entry name" value="AAA_25"/>
    <property type="match status" value="1"/>
</dbReference>
<dbReference type="GO" id="GO:0005524">
    <property type="term" value="F:ATP binding"/>
    <property type="evidence" value="ECO:0007669"/>
    <property type="project" value="UniProtKB-UniRule"/>
</dbReference>
<dbReference type="Pfam" id="PF18073">
    <property type="entry name" value="Zn_ribbon_LapB"/>
    <property type="match status" value="1"/>
</dbReference>
<accession>A0A7C4YHM4</accession>
<dbReference type="PRINTS" id="PR01874">
    <property type="entry name" value="DNAREPAIRADA"/>
</dbReference>
<dbReference type="SUPFAM" id="SSF54211">
    <property type="entry name" value="Ribosomal protein S5 domain 2-like"/>
    <property type="match status" value="1"/>
</dbReference>
<dbReference type="SUPFAM" id="SSF52540">
    <property type="entry name" value="P-loop containing nucleoside triphosphate hydrolases"/>
    <property type="match status" value="1"/>
</dbReference>
<evidence type="ECO:0000313" key="15">
    <source>
        <dbReference type="EMBL" id="HGW91369.1"/>
    </source>
</evidence>
<comment type="similarity">
    <text evidence="11 13">Belongs to the RecA family. RadA subfamily.</text>
</comment>
<evidence type="ECO:0000256" key="9">
    <source>
        <dbReference type="ARBA" id="ARBA00023125"/>
    </source>
</evidence>
<feature type="binding site" evidence="11">
    <location>
        <begin position="90"/>
        <end position="97"/>
    </location>
    <ligand>
        <name>ATP</name>
        <dbReference type="ChEBI" id="CHEBI:30616"/>
    </ligand>
</feature>
<dbReference type="EMBL" id="DTHG01000028">
    <property type="protein sequence ID" value="HGW91369.1"/>
    <property type="molecule type" value="Genomic_DNA"/>
</dbReference>
<comment type="caution">
    <text evidence="15">The sequence shown here is derived from an EMBL/GenBank/DDBJ whole genome shotgun (WGS) entry which is preliminary data.</text>
</comment>
<evidence type="ECO:0000256" key="5">
    <source>
        <dbReference type="ARBA" id="ARBA00022801"/>
    </source>
</evidence>
<keyword evidence="7 11" id="KW-0067">ATP-binding</keyword>
<dbReference type="InterPro" id="IPR003593">
    <property type="entry name" value="AAA+_ATPase"/>
</dbReference>
<dbReference type="CDD" id="cd01121">
    <property type="entry name" value="RadA_SMS_N"/>
    <property type="match status" value="1"/>
</dbReference>
<organism evidence="15">
    <name type="scientific">candidate division WOR-3 bacterium</name>
    <dbReference type="NCBI Taxonomy" id="2052148"/>
    <lineage>
        <taxon>Bacteria</taxon>
        <taxon>Bacteria division WOR-3</taxon>
    </lineage>
</organism>
<dbReference type="PROSITE" id="PS50162">
    <property type="entry name" value="RECA_2"/>
    <property type="match status" value="1"/>
</dbReference>
<keyword evidence="5" id="KW-0378">Hydrolase</keyword>
<proteinExistence type="inferred from homology"/>
<comment type="domain">
    <text evidence="11">The middle region has homology to RecA with ATPase motifs including the RadA KNRFG motif, while the C-terminus is homologous to Lon protease.</text>
</comment>
<dbReference type="GO" id="GO:0140664">
    <property type="term" value="F:ATP-dependent DNA damage sensor activity"/>
    <property type="evidence" value="ECO:0007669"/>
    <property type="project" value="InterPro"/>
</dbReference>
<evidence type="ECO:0000256" key="7">
    <source>
        <dbReference type="ARBA" id="ARBA00022840"/>
    </source>
</evidence>
<dbReference type="Pfam" id="PF05362">
    <property type="entry name" value="Lon_C"/>
    <property type="match status" value="1"/>
</dbReference>
<dbReference type="InterPro" id="IPR020588">
    <property type="entry name" value="RecA_ATP-bd"/>
</dbReference>
<evidence type="ECO:0000259" key="14">
    <source>
        <dbReference type="PROSITE" id="PS50162"/>
    </source>
</evidence>
<keyword evidence="1 11" id="KW-0479">Metal-binding</keyword>
<keyword evidence="4 13" id="KW-0863">Zinc-finger</keyword>
<gene>
    <name evidence="11 15" type="primary">radA</name>
    <name evidence="15" type="ORF">ENV67_02355</name>
</gene>
<dbReference type="GO" id="GO:0003684">
    <property type="term" value="F:damaged DNA binding"/>
    <property type="evidence" value="ECO:0007669"/>
    <property type="project" value="InterPro"/>
</dbReference>
<evidence type="ECO:0000256" key="13">
    <source>
        <dbReference type="RuleBase" id="RU003555"/>
    </source>
</evidence>
<dbReference type="InterPro" id="IPR027417">
    <property type="entry name" value="P-loop_NTPase"/>
</dbReference>
<keyword evidence="2 11" id="KW-0547">Nucleotide-binding</keyword>
<dbReference type="PANTHER" id="PTHR32472:SF10">
    <property type="entry name" value="DNA REPAIR PROTEIN RADA-LIKE PROTEIN"/>
    <property type="match status" value="1"/>
</dbReference>
<dbReference type="FunFam" id="3.40.50.300:FF:000050">
    <property type="entry name" value="DNA repair protein RadA"/>
    <property type="match status" value="1"/>
</dbReference>
<evidence type="ECO:0000256" key="11">
    <source>
        <dbReference type="HAMAP-Rule" id="MF_01498"/>
    </source>
</evidence>
<dbReference type="SMART" id="SM00382">
    <property type="entry name" value="AAA"/>
    <property type="match status" value="1"/>
</dbReference>
<evidence type="ECO:0000256" key="10">
    <source>
        <dbReference type="ARBA" id="ARBA00023204"/>
    </source>
</evidence>
<evidence type="ECO:0000256" key="12">
    <source>
        <dbReference type="NCBIfam" id="TIGR00416"/>
    </source>
</evidence>
<keyword evidence="3 11" id="KW-0227">DNA damage</keyword>
<feature type="domain" description="RecA family profile 1" evidence="14">
    <location>
        <begin position="61"/>
        <end position="210"/>
    </location>
</feature>
<sequence length="446" mass="49649">MMKEKKGFICQNCGYESPKWLGRCPNCGEWNTFAEEVLKKKEKFSVKTTSPVKFKDVENVSIERINTGINEFDRVLGGGIVKGSLILVGGDPGIGKSTLLTTISGKFSEKDKKVLYVSGEESVYQVKLRVERLKINDENIFFLSETEINNIIDTALKIQPELLIIDSVQTMFSEEIELPPGSVSQVREVTFKLMNLSKSSDITTMIIGHITKTGVIAGPKTLEHMVDTVLYLEGDTNYIFRILRTVKNRFGSTNEIGVFELKEEGLVEIPNPSLFLIESRVKDEPGNTIVPTIQGTRPIIVEIQSLITPTRYGVPMRVTTGVDYKRVNMLVAIIEKRLGYGIGNYDIFCNIAGGLKVQEPAIDIGLVFSMVSSFLGKKIDEDTSMIGEVGLSGEVRAVPFIEKRIEECKKMGLKKIIIPTQNVKIKDGIDIVSVRTIKEAKEVLKL</sequence>
<evidence type="ECO:0000256" key="4">
    <source>
        <dbReference type="ARBA" id="ARBA00022771"/>
    </source>
</evidence>